<dbReference type="Gene3D" id="3.30.160.660">
    <property type="match status" value="1"/>
</dbReference>
<comment type="caution">
    <text evidence="3">The sequence shown here is derived from an EMBL/GenBank/DDBJ whole genome shotgun (WGS) entry which is preliminary data.</text>
</comment>
<reference evidence="3" key="1">
    <citation type="submission" date="2023-06" db="EMBL/GenBank/DDBJ databases">
        <title>Gycomyces niveus sp.nov., a novel actinomycete isolated from soil in Shouguang.</title>
        <authorList>
            <person name="Yang X."/>
            <person name="Zhao J."/>
        </authorList>
    </citation>
    <scope>NUCLEOTIDE SEQUENCE</scope>
    <source>
        <strain evidence="3">NEAU C2</strain>
    </source>
</reference>
<evidence type="ECO:0000313" key="4">
    <source>
        <dbReference type="Proteomes" id="UP001171902"/>
    </source>
</evidence>
<proteinExistence type="predicted"/>
<evidence type="ECO:0000313" key="3">
    <source>
        <dbReference type="EMBL" id="MDN3241633.1"/>
    </source>
</evidence>
<feature type="region of interest" description="Disordered" evidence="1">
    <location>
        <begin position="132"/>
        <end position="157"/>
    </location>
</feature>
<dbReference type="InterPro" id="IPR003776">
    <property type="entry name" value="YcaO-like_dom"/>
</dbReference>
<protein>
    <submittedName>
        <fullName evidence="3">YcaO-like family protein</fullName>
    </submittedName>
</protein>
<dbReference type="Pfam" id="PF02624">
    <property type="entry name" value="YcaO"/>
    <property type="match status" value="1"/>
</dbReference>
<evidence type="ECO:0000259" key="2">
    <source>
        <dbReference type="PROSITE" id="PS51664"/>
    </source>
</evidence>
<feature type="domain" description="YcaO" evidence="2">
    <location>
        <begin position="226"/>
        <end position="604"/>
    </location>
</feature>
<dbReference type="Gene3D" id="3.30.1330.230">
    <property type="match status" value="1"/>
</dbReference>
<name>A0ABT7YSK5_9ACTN</name>
<dbReference type="EMBL" id="JAUEMJ010000005">
    <property type="protein sequence ID" value="MDN3241633.1"/>
    <property type="molecule type" value="Genomic_DNA"/>
</dbReference>
<evidence type="ECO:0000256" key="1">
    <source>
        <dbReference type="SAM" id="MobiDB-lite"/>
    </source>
</evidence>
<dbReference type="Proteomes" id="UP001171902">
    <property type="component" value="Unassembled WGS sequence"/>
</dbReference>
<dbReference type="Gene3D" id="3.30.40.250">
    <property type="match status" value="1"/>
</dbReference>
<sequence>MPETPVWVYGLGGESLVAAEDGSRWIVGAAPEVLLGPDGADVITELAAAAPVAPPELDRDDLVLDSCEALLATANRAAQELGAPDSPPAIAAPRTAVWPFGGRWHRMRLEPGDASAAAACLRATVADPSHAETLCRPPASGPTLKTGAARLDPSPPGALTRWEPGTGTWEPHPLRPAPAVDPLTGVLRRVAARPPDPALPPGFRHLHAELPYLASVDTRFQVDALAPAGTFDEDDEAAVLSGVEHYCGAYFGQGERRLASLAELEGEQAVSIPDWEPHDPALHAEPGFPFAPFHSDSPLWWLAGEERGGRCWVPLSLVHVGWLEAGLTPAQVFHGHNFTGMKAGRTLAEAAERACAHVAAHDAVAVWWHAGREARLPPAPVPTAIQSAWGASKLGLRLLQVPSTAGIPVRLAVVDDPDRDLVSLGFAADRSGERAAELAVVEALIQHASVRDLDSPHSLIRNAEALGNGAVAGLAPYDPSRRYLDAFGPGFRGLIDPMGHVQLGLDPRVAALVRERTTPGDPQPEAPEPDSIRSALERDHRVVIVDATAERVAEAGYRVARAVAPGLARVQPAAFPLDPQARLATAASALGWTAPAETVPYPGW</sequence>
<accession>A0ABT7YSK5</accession>
<dbReference type="PROSITE" id="PS51664">
    <property type="entry name" value="YCAO"/>
    <property type="match status" value="1"/>
</dbReference>
<keyword evidence="4" id="KW-1185">Reference proteome</keyword>
<organism evidence="3 4">
    <name type="scientific">Glycomyces tritici</name>
    <dbReference type="NCBI Taxonomy" id="2665176"/>
    <lineage>
        <taxon>Bacteria</taxon>
        <taxon>Bacillati</taxon>
        <taxon>Actinomycetota</taxon>
        <taxon>Actinomycetes</taxon>
        <taxon>Glycomycetales</taxon>
        <taxon>Glycomycetaceae</taxon>
        <taxon>Glycomyces</taxon>
    </lineage>
</organism>
<gene>
    <name evidence="3" type="ORF">QWI33_18055</name>
</gene>
<dbReference type="RefSeq" id="WP_289958539.1">
    <property type="nucleotide sequence ID" value="NZ_JAUEMJ010000005.1"/>
</dbReference>